<evidence type="ECO:0000259" key="1">
    <source>
        <dbReference type="PROSITE" id="PS50206"/>
    </source>
</evidence>
<dbReference type="SUPFAM" id="SSF52821">
    <property type="entry name" value="Rhodanese/Cell cycle control phosphatase"/>
    <property type="match status" value="1"/>
</dbReference>
<gene>
    <name evidence="2" type="ORF">ACFSSA_00820</name>
</gene>
<dbReference type="PROSITE" id="PS50206">
    <property type="entry name" value="RHODANESE_3"/>
    <property type="match status" value="1"/>
</dbReference>
<reference evidence="3" key="1">
    <citation type="journal article" date="2019" name="Int. J. Syst. Evol. Microbiol.">
        <title>The Global Catalogue of Microorganisms (GCM) 10K type strain sequencing project: providing services to taxonomists for standard genome sequencing and annotation.</title>
        <authorList>
            <consortium name="The Broad Institute Genomics Platform"/>
            <consortium name="The Broad Institute Genome Sequencing Center for Infectious Disease"/>
            <person name="Wu L."/>
            <person name="Ma J."/>
        </authorList>
    </citation>
    <scope>NUCLEOTIDE SEQUENCE [LARGE SCALE GENOMIC DNA]</scope>
    <source>
        <strain evidence="3">CGMCC 4.7106</strain>
    </source>
</reference>
<proteinExistence type="predicted"/>
<keyword evidence="3" id="KW-1185">Reference proteome</keyword>
<dbReference type="Proteomes" id="UP001597375">
    <property type="component" value="Unassembled WGS sequence"/>
</dbReference>
<dbReference type="InterPro" id="IPR001763">
    <property type="entry name" value="Rhodanese-like_dom"/>
</dbReference>
<feature type="domain" description="Rhodanese" evidence="1">
    <location>
        <begin position="50"/>
        <end position="144"/>
    </location>
</feature>
<dbReference type="Pfam" id="PF00581">
    <property type="entry name" value="Rhodanese"/>
    <property type="match status" value="1"/>
</dbReference>
<evidence type="ECO:0000313" key="2">
    <source>
        <dbReference type="EMBL" id="MFD2255204.1"/>
    </source>
</evidence>
<protein>
    <submittedName>
        <fullName evidence="2">Rhodanese-like domain-containing protein</fullName>
    </submittedName>
</protein>
<name>A0ABW5D452_9BACT</name>
<dbReference type="PROSITE" id="PS51257">
    <property type="entry name" value="PROKAR_LIPOPROTEIN"/>
    <property type="match status" value="1"/>
</dbReference>
<accession>A0ABW5D452</accession>
<dbReference type="CDD" id="cd00158">
    <property type="entry name" value="RHOD"/>
    <property type="match status" value="1"/>
</dbReference>
<dbReference type="RefSeq" id="WP_386817866.1">
    <property type="nucleotide sequence ID" value="NZ_JBHUIT010000001.1"/>
</dbReference>
<organism evidence="2 3">
    <name type="scientific">Luteolibacter algae</name>
    <dbReference type="NCBI Taxonomy" id="454151"/>
    <lineage>
        <taxon>Bacteria</taxon>
        <taxon>Pseudomonadati</taxon>
        <taxon>Verrucomicrobiota</taxon>
        <taxon>Verrucomicrobiia</taxon>
        <taxon>Verrucomicrobiales</taxon>
        <taxon>Verrucomicrobiaceae</taxon>
        <taxon>Luteolibacter</taxon>
    </lineage>
</organism>
<sequence length="146" mass="15954">MKTLTQLAIIGVLACAAAGTTFLIKGPPESRVIFCDPSTLRPDEICLADVEKDALWIDARSRSEWEKNGLDGSILWNLDPNEDSNAFEAEAAMHLIDARQVVVYCGSEACGTSRQIADRIRSLQFGPEVKVLFGGWEAIKDSNSKP</sequence>
<dbReference type="InterPro" id="IPR036873">
    <property type="entry name" value="Rhodanese-like_dom_sf"/>
</dbReference>
<dbReference type="EMBL" id="JBHUIT010000001">
    <property type="protein sequence ID" value="MFD2255204.1"/>
    <property type="molecule type" value="Genomic_DNA"/>
</dbReference>
<evidence type="ECO:0000313" key="3">
    <source>
        <dbReference type="Proteomes" id="UP001597375"/>
    </source>
</evidence>
<dbReference type="Gene3D" id="3.40.250.10">
    <property type="entry name" value="Rhodanese-like domain"/>
    <property type="match status" value="1"/>
</dbReference>
<comment type="caution">
    <text evidence="2">The sequence shown here is derived from an EMBL/GenBank/DDBJ whole genome shotgun (WGS) entry which is preliminary data.</text>
</comment>